<evidence type="ECO:0000256" key="22">
    <source>
        <dbReference type="PROSITE-ProRule" id="PRU00121"/>
    </source>
</evidence>
<dbReference type="PROSITE" id="PS00022">
    <property type="entry name" value="EGF_1"/>
    <property type="match status" value="2"/>
</dbReference>
<evidence type="ECO:0000256" key="5">
    <source>
        <dbReference type="ARBA" id="ARBA00022670"/>
    </source>
</evidence>
<feature type="disulfide bond" evidence="21">
    <location>
        <begin position="118"/>
        <end position="127"/>
    </location>
</feature>
<keyword evidence="10 24" id="KW-0720">Serine protease</keyword>
<dbReference type="PANTHER" id="PTHR24264:SF46">
    <property type="entry name" value="COAGULATION FACTOR XII"/>
    <property type="match status" value="1"/>
</dbReference>
<keyword evidence="15" id="KW-0280">Fibrinolysis</keyword>
<feature type="disulfide bond" evidence="21">
    <location>
        <begin position="200"/>
        <end position="209"/>
    </location>
</feature>
<dbReference type="InterPro" id="IPR013806">
    <property type="entry name" value="Kringle-like"/>
</dbReference>
<dbReference type="InterPro" id="IPR000562">
    <property type="entry name" value="FN_type2_dom"/>
</dbReference>
<dbReference type="Pfam" id="PF00089">
    <property type="entry name" value="Trypsin"/>
    <property type="match status" value="1"/>
</dbReference>
<sequence>SLLCHLCTSVLMALKQCSAHSKRLTNANIITLLVITESGEPCHFPFQFHRRLYHGCIKRGRPGFKAWCATTKNYDRDQQWSYCLDQKDQKKGRDRCLQNPCQKGGTCISTLKRVHCLCPSHLTGQFCQKEKCFEPQLLRLFPENEMWLRAEPPGVAKCQCQGPQVICKRSFLSASSACSTNPCLHGGNCLEAEKRQVCSCPAGFAGPFCDIDLRTSCYEGNGIGYRGTAQTTTSGRPCQAWNSEITFQALSQEQALLKGLGAHPYCRNPNSDIRPWCFVFMGDQFSWEYCKLPSPPTLPAAPTVGPTSPGGDPGDTQLLVRKVTPPHVCGQRQKRRLSPLARVVGGLVALPGSHPYLAALYLGGEFCAGTLIAPCWVLTAAHCLDTRPPLEKLRVVLGQALYNVSCEQCQEFAVQEYRFHERYKSETYQHDIALLHLKEREDGGCAQFSPFIQTACLPNVTEPLSAPAPLCEIAGWGHQYEGAEKYSNFLQEAQLPLISQERCSSPEVHGAKISPDMLCAGYLEGGTDACQGDSGGPLVCEEAEGRVTLRGIISWGEGCGDRNKPGVYTNVAHHLPWIRTHIAPESPSEGPPAVGP</sequence>
<keyword evidence="4 22" id="KW-0420">Kringle</keyword>
<evidence type="ECO:0000256" key="23">
    <source>
        <dbReference type="PROSITE-ProRule" id="PRU00479"/>
    </source>
</evidence>
<dbReference type="PRINTS" id="PR00722">
    <property type="entry name" value="CHYMOTRYPSIN"/>
</dbReference>
<keyword evidence="5 24" id="KW-0645">Protease</keyword>
<dbReference type="InterPro" id="IPR009003">
    <property type="entry name" value="Peptidase_S1_PA"/>
</dbReference>
<evidence type="ECO:0000256" key="8">
    <source>
        <dbReference type="ARBA" id="ARBA00022737"/>
    </source>
</evidence>
<dbReference type="InterPro" id="IPR043504">
    <property type="entry name" value="Peptidase_S1_PA_chymotrypsin"/>
</dbReference>
<evidence type="ECO:0000256" key="9">
    <source>
        <dbReference type="ARBA" id="ARBA00022801"/>
    </source>
</evidence>
<dbReference type="GO" id="GO:0042730">
    <property type="term" value="P:fibrinolysis"/>
    <property type="evidence" value="ECO:0007669"/>
    <property type="project" value="UniProtKB-KW"/>
</dbReference>
<dbReference type="PROSITE" id="PS51092">
    <property type="entry name" value="FN2_2"/>
    <property type="match status" value="1"/>
</dbReference>
<dbReference type="InterPro" id="IPR036943">
    <property type="entry name" value="FN_type2_sf"/>
</dbReference>
<evidence type="ECO:0000256" key="18">
    <source>
        <dbReference type="ARBA" id="ARBA00039013"/>
    </source>
</evidence>
<evidence type="ECO:0000256" key="13">
    <source>
        <dbReference type="ARBA" id="ARBA00023157"/>
    </source>
</evidence>
<dbReference type="PROSITE" id="PS00134">
    <property type="entry name" value="TRYPSIN_HIS"/>
    <property type="match status" value="1"/>
</dbReference>
<dbReference type="Pfam" id="PF00040">
    <property type="entry name" value="fn2"/>
    <property type="match status" value="1"/>
</dbReference>
<keyword evidence="2" id="KW-0964">Secreted</keyword>
<dbReference type="AlphaFoldDB" id="A0A6I8P089"/>
<dbReference type="PROSITE" id="PS00021">
    <property type="entry name" value="KRINGLE_1"/>
    <property type="match status" value="1"/>
</dbReference>
<keyword evidence="11" id="KW-0094">Blood coagulation</keyword>
<evidence type="ECO:0000256" key="16">
    <source>
        <dbReference type="ARBA" id="ARBA00036304"/>
    </source>
</evidence>
<keyword evidence="6" id="KW-0356">Hemostasis</keyword>
<dbReference type="Pfam" id="PF00051">
    <property type="entry name" value="Kringle"/>
    <property type="match status" value="1"/>
</dbReference>
<dbReference type="GO" id="GO:0005615">
    <property type="term" value="C:extracellular space"/>
    <property type="evidence" value="ECO:0007669"/>
    <property type="project" value="Ensembl"/>
</dbReference>
<name>A0A6I8P089_ORNAN</name>
<feature type="domain" description="Fibronectin type-II" evidence="29">
    <location>
        <begin position="37"/>
        <end position="85"/>
    </location>
</feature>
<dbReference type="Gene3D" id="2.10.10.10">
    <property type="entry name" value="Fibronectin, type II, collagen-binding"/>
    <property type="match status" value="1"/>
</dbReference>
<evidence type="ECO:0000256" key="25">
    <source>
        <dbReference type="SAM" id="SignalP"/>
    </source>
</evidence>
<evidence type="ECO:0000256" key="7">
    <source>
        <dbReference type="ARBA" id="ARBA00022729"/>
    </source>
</evidence>
<dbReference type="PROSITE" id="PS50026">
    <property type="entry name" value="EGF_3"/>
    <property type="match status" value="2"/>
</dbReference>
<evidence type="ECO:0000256" key="24">
    <source>
        <dbReference type="RuleBase" id="RU363034"/>
    </source>
</evidence>
<protein>
    <recommendedName>
        <fullName evidence="19">Coagulation factor XII</fullName>
        <ecNumber evidence="18">3.4.21.38</ecNumber>
    </recommendedName>
    <alternativeName>
        <fullName evidence="20">Hageman factor</fullName>
    </alternativeName>
</protein>
<dbReference type="Gene3D" id="2.40.10.10">
    <property type="entry name" value="Trypsin-like serine proteases"/>
    <property type="match status" value="2"/>
</dbReference>
<dbReference type="PROSITE" id="PS50240">
    <property type="entry name" value="TRYPSIN_DOM"/>
    <property type="match status" value="1"/>
</dbReference>
<dbReference type="GO" id="GO:0051919">
    <property type="term" value="P:positive regulation of fibrinolysis"/>
    <property type="evidence" value="ECO:0007669"/>
    <property type="project" value="Ensembl"/>
</dbReference>
<dbReference type="SUPFAM" id="SSF57440">
    <property type="entry name" value="Kringle-like"/>
    <property type="match status" value="2"/>
</dbReference>
<evidence type="ECO:0000256" key="4">
    <source>
        <dbReference type="ARBA" id="ARBA00022572"/>
    </source>
</evidence>
<dbReference type="FunFam" id="2.10.25.10:FF:000012">
    <property type="entry name" value="Delta-like protein"/>
    <property type="match status" value="1"/>
</dbReference>
<evidence type="ECO:0000259" key="29">
    <source>
        <dbReference type="PROSITE" id="PS51092"/>
    </source>
</evidence>
<dbReference type="OMA" id="GPQPWCA"/>
<dbReference type="SUPFAM" id="SSF50494">
    <property type="entry name" value="Trypsin-like serine proteases"/>
    <property type="match status" value="1"/>
</dbReference>
<keyword evidence="12" id="KW-0865">Zymogen</keyword>
<evidence type="ECO:0000256" key="2">
    <source>
        <dbReference type="ARBA" id="ARBA00022525"/>
    </source>
</evidence>
<evidence type="ECO:0000256" key="20">
    <source>
        <dbReference type="ARBA" id="ARBA00042651"/>
    </source>
</evidence>
<dbReference type="Bgee" id="ENSOANG00000009668">
    <property type="expression patterns" value="Expressed in liver"/>
</dbReference>
<dbReference type="InParanoid" id="A0A6I8P089"/>
<evidence type="ECO:0000256" key="12">
    <source>
        <dbReference type="ARBA" id="ARBA00023145"/>
    </source>
</evidence>
<dbReference type="GO" id="GO:0030194">
    <property type="term" value="P:positive regulation of blood coagulation"/>
    <property type="evidence" value="ECO:0007669"/>
    <property type="project" value="Ensembl"/>
</dbReference>
<dbReference type="GO" id="GO:0004252">
    <property type="term" value="F:serine-type endopeptidase activity"/>
    <property type="evidence" value="ECO:0007669"/>
    <property type="project" value="UniProtKB-EC"/>
</dbReference>
<dbReference type="SMART" id="SM00130">
    <property type="entry name" value="KR"/>
    <property type="match status" value="1"/>
</dbReference>
<dbReference type="GO" id="GO:0010756">
    <property type="term" value="P:positive regulation of plasminogen activation"/>
    <property type="evidence" value="ECO:0007669"/>
    <property type="project" value="Ensembl"/>
</dbReference>
<dbReference type="FunFam" id="2.40.20.10:FF:000016">
    <property type="entry name" value="Coagulation factor XII"/>
    <property type="match status" value="1"/>
</dbReference>
<dbReference type="InterPro" id="IPR000083">
    <property type="entry name" value="Fibronectin_type1"/>
</dbReference>
<comment type="catalytic activity">
    <reaction evidence="16">
        <text>Selective cleavage of Arg-|-Ile bonds in factor VII to form factor VIIa and factor XI to form factor XIa.</text>
        <dbReference type="EC" id="3.4.21.38"/>
    </reaction>
</comment>
<keyword evidence="3 21" id="KW-0245">EGF-like domain</keyword>
<dbReference type="GO" id="GO:0051788">
    <property type="term" value="P:response to misfolded protein"/>
    <property type="evidence" value="ECO:0007669"/>
    <property type="project" value="Ensembl"/>
</dbReference>
<dbReference type="EC" id="3.4.21.38" evidence="18"/>
<evidence type="ECO:0000313" key="31">
    <source>
        <dbReference type="Proteomes" id="UP000002279"/>
    </source>
</evidence>
<dbReference type="CDD" id="cd00190">
    <property type="entry name" value="Tryp_SPc"/>
    <property type="match status" value="1"/>
</dbReference>
<dbReference type="Pfam" id="PF00008">
    <property type="entry name" value="EGF"/>
    <property type="match status" value="1"/>
</dbReference>
<keyword evidence="13 23" id="KW-1015">Disulfide bond</keyword>
<dbReference type="SMART" id="SM00020">
    <property type="entry name" value="Tryp_SPc"/>
    <property type="match status" value="1"/>
</dbReference>
<feature type="domain" description="EGF-like" evidence="26">
    <location>
        <begin position="174"/>
        <end position="210"/>
    </location>
</feature>
<comment type="caution">
    <text evidence="21">Lacks conserved residue(s) required for the propagation of feature annotation.</text>
</comment>
<feature type="disulfide bond" evidence="23">
    <location>
        <begin position="56"/>
        <end position="83"/>
    </location>
</feature>
<evidence type="ECO:0000256" key="6">
    <source>
        <dbReference type="ARBA" id="ARBA00022696"/>
    </source>
</evidence>
<dbReference type="PANTHER" id="PTHR24264">
    <property type="entry name" value="TRYPSIN-RELATED"/>
    <property type="match status" value="1"/>
</dbReference>
<dbReference type="InterPro" id="IPR033116">
    <property type="entry name" value="TRYPSIN_SER"/>
</dbReference>
<dbReference type="CDD" id="cd00108">
    <property type="entry name" value="KR"/>
    <property type="match status" value="1"/>
</dbReference>
<feature type="domain" description="Peptidase S1" evidence="28">
    <location>
        <begin position="343"/>
        <end position="583"/>
    </location>
</feature>
<keyword evidence="9 24" id="KW-0378">Hydrolase</keyword>
<feature type="disulfide bond" evidence="22">
    <location>
        <begin position="238"/>
        <end position="277"/>
    </location>
</feature>
<reference evidence="30" key="3">
    <citation type="submission" date="2025-09" db="UniProtKB">
        <authorList>
            <consortium name="Ensembl"/>
        </authorList>
    </citation>
    <scope>IDENTIFICATION</scope>
    <source>
        <strain evidence="30">Glennie</strain>
    </source>
</reference>
<dbReference type="CDD" id="cd00054">
    <property type="entry name" value="EGF_CA"/>
    <property type="match status" value="1"/>
</dbReference>
<dbReference type="GO" id="GO:0008236">
    <property type="term" value="F:serine-type peptidase activity"/>
    <property type="evidence" value="ECO:0000318"/>
    <property type="project" value="GO_Central"/>
</dbReference>
<evidence type="ECO:0000259" key="26">
    <source>
        <dbReference type="PROSITE" id="PS50026"/>
    </source>
</evidence>
<evidence type="ECO:0000256" key="3">
    <source>
        <dbReference type="ARBA" id="ARBA00022536"/>
    </source>
</evidence>
<dbReference type="Gene3D" id="2.40.20.10">
    <property type="entry name" value="Plasminogen Kringle 4"/>
    <property type="match status" value="1"/>
</dbReference>
<feature type="signal peptide" evidence="25">
    <location>
        <begin position="1"/>
        <end position="19"/>
    </location>
</feature>
<evidence type="ECO:0000256" key="10">
    <source>
        <dbReference type="ARBA" id="ARBA00022825"/>
    </source>
</evidence>
<dbReference type="InterPro" id="IPR038178">
    <property type="entry name" value="Kringle_sf"/>
</dbReference>
<dbReference type="InterPro" id="IPR018056">
    <property type="entry name" value="Kringle_CS"/>
</dbReference>
<dbReference type="PROSITE" id="PS00135">
    <property type="entry name" value="TRYPSIN_SER"/>
    <property type="match status" value="1"/>
</dbReference>
<dbReference type="FunCoup" id="A0A6I8P089">
    <property type="interactions" value="153"/>
</dbReference>
<dbReference type="PROSITE" id="PS01253">
    <property type="entry name" value="FN1_1"/>
    <property type="match status" value="1"/>
</dbReference>
<reference evidence="30" key="2">
    <citation type="submission" date="2025-08" db="UniProtKB">
        <authorList>
            <consortium name="Ensembl"/>
        </authorList>
    </citation>
    <scope>IDENTIFICATION</scope>
    <source>
        <strain evidence="30">Glennie</strain>
    </source>
</reference>
<dbReference type="SMART" id="SM00181">
    <property type="entry name" value="EGF"/>
    <property type="match status" value="2"/>
</dbReference>
<dbReference type="GO" id="GO:0007596">
    <property type="term" value="P:blood coagulation"/>
    <property type="evidence" value="ECO:0007669"/>
    <property type="project" value="UniProtKB-KW"/>
</dbReference>
<dbReference type="InterPro" id="IPR000001">
    <property type="entry name" value="Kringle"/>
</dbReference>
<dbReference type="InterPro" id="IPR001254">
    <property type="entry name" value="Trypsin_dom"/>
</dbReference>
<comment type="function">
    <text evidence="17">Factor XII is a serum glycoprotein that participates in the initiation of blood coagulation, fibrinolysis, and the generation of bradykinin and angiotensin. Prekallikrein is cleaved by factor XII to form kallikrein, which then cleaves factor XII first to alpha-factor XIIa and then trypsin cleaves it to beta-factor XIIa. Alpha-factor XIIa activates factor XI to factor XIa.</text>
</comment>
<evidence type="ECO:0000256" key="17">
    <source>
        <dbReference type="ARBA" id="ARBA00037517"/>
    </source>
</evidence>
<dbReference type="InterPro" id="IPR018114">
    <property type="entry name" value="TRYPSIN_HIS"/>
</dbReference>
<evidence type="ECO:0000256" key="15">
    <source>
        <dbReference type="ARBA" id="ARBA00023281"/>
    </source>
</evidence>
<dbReference type="PROSITE" id="PS50070">
    <property type="entry name" value="KRINGLE_2"/>
    <property type="match status" value="1"/>
</dbReference>
<feature type="domain" description="Kringle" evidence="27">
    <location>
        <begin position="216"/>
        <end position="295"/>
    </location>
</feature>
<dbReference type="Ensembl" id="ENSOANT00000070366.1">
    <property type="protein sequence ID" value="ENSOANP00000046431.1"/>
    <property type="gene ID" value="ENSOANG00000009668.4"/>
</dbReference>
<feature type="domain" description="EGF-like" evidence="26">
    <location>
        <begin position="92"/>
        <end position="128"/>
    </location>
</feature>
<dbReference type="FunFam" id="2.40.10.10:FF:000097">
    <property type="entry name" value="Coagulation factor XII"/>
    <property type="match status" value="1"/>
</dbReference>
<keyword evidence="14" id="KW-0325">Glycoprotein</keyword>
<keyword evidence="31" id="KW-1185">Reference proteome</keyword>
<dbReference type="Pfam" id="PF00039">
    <property type="entry name" value="fn1"/>
    <property type="match status" value="1"/>
</dbReference>
<keyword evidence="8" id="KW-0677">Repeat</keyword>
<dbReference type="GO" id="GO:0031638">
    <property type="term" value="P:zymogen activation"/>
    <property type="evidence" value="ECO:0007669"/>
    <property type="project" value="Ensembl"/>
</dbReference>
<dbReference type="CDD" id="cd00062">
    <property type="entry name" value="FN2"/>
    <property type="match status" value="1"/>
</dbReference>
<reference evidence="30 31" key="1">
    <citation type="journal article" date="2008" name="Nature">
        <title>Genome analysis of the platypus reveals unique signatures of evolution.</title>
        <authorList>
            <person name="Warren W.C."/>
            <person name="Hillier L.W."/>
            <person name="Marshall Graves J.A."/>
            <person name="Birney E."/>
            <person name="Ponting C.P."/>
            <person name="Grutzner F."/>
            <person name="Belov K."/>
            <person name="Miller W."/>
            <person name="Clarke L."/>
            <person name="Chinwalla A.T."/>
            <person name="Yang S.P."/>
            <person name="Heger A."/>
            <person name="Locke D.P."/>
            <person name="Miethke P."/>
            <person name="Waters P.D."/>
            <person name="Veyrunes F."/>
            <person name="Fulton L."/>
            <person name="Fulton B."/>
            <person name="Graves T."/>
            <person name="Wallis J."/>
            <person name="Puente X.S."/>
            <person name="Lopez-Otin C."/>
            <person name="Ordonez G.R."/>
            <person name="Eichler E.E."/>
            <person name="Chen L."/>
            <person name="Cheng Z."/>
            <person name="Deakin J.E."/>
            <person name="Alsop A."/>
            <person name="Thompson K."/>
            <person name="Kirby P."/>
            <person name="Papenfuss A.T."/>
            <person name="Wakefield M.J."/>
            <person name="Olender T."/>
            <person name="Lancet D."/>
            <person name="Huttley G.A."/>
            <person name="Smit A.F."/>
            <person name="Pask A."/>
            <person name="Temple-Smith P."/>
            <person name="Batzer M.A."/>
            <person name="Walker J.A."/>
            <person name="Konkel M.K."/>
            <person name="Harris R.S."/>
            <person name="Whittington C.M."/>
            <person name="Wong E.S."/>
            <person name="Gemmell N.J."/>
            <person name="Buschiazzo E."/>
            <person name="Vargas Jentzsch I.M."/>
            <person name="Merkel A."/>
            <person name="Schmitz J."/>
            <person name="Zemann A."/>
            <person name="Churakov G."/>
            <person name="Kriegs J.O."/>
            <person name="Brosius J."/>
            <person name="Murchison E.P."/>
            <person name="Sachidanandam R."/>
            <person name="Smith C."/>
            <person name="Hannon G.J."/>
            <person name="Tsend-Ayush E."/>
            <person name="McMillan D."/>
            <person name="Attenborough R."/>
            <person name="Rens W."/>
            <person name="Ferguson-Smith M."/>
            <person name="Lefevre C.M."/>
            <person name="Sharp J.A."/>
            <person name="Nicholas K.R."/>
            <person name="Ray D.A."/>
            <person name="Kube M."/>
            <person name="Reinhardt R."/>
            <person name="Pringle T.H."/>
            <person name="Taylor J."/>
            <person name="Jones R.C."/>
            <person name="Nixon B."/>
            <person name="Dacheux J.L."/>
            <person name="Niwa H."/>
            <person name="Sekita Y."/>
            <person name="Huang X."/>
            <person name="Stark A."/>
            <person name="Kheradpour P."/>
            <person name="Kellis M."/>
            <person name="Flicek P."/>
            <person name="Chen Y."/>
            <person name="Webber C."/>
            <person name="Hardison R."/>
            <person name="Nelson J."/>
            <person name="Hallsworth-Pepin K."/>
            <person name="Delehaunty K."/>
            <person name="Markovic C."/>
            <person name="Minx P."/>
            <person name="Feng Y."/>
            <person name="Kremitzki C."/>
            <person name="Mitreva M."/>
            <person name="Glasscock J."/>
            <person name="Wylie T."/>
            <person name="Wohldmann P."/>
            <person name="Thiru P."/>
            <person name="Nhan M.N."/>
            <person name="Pohl C.S."/>
            <person name="Smith S.M."/>
            <person name="Hou S."/>
            <person name="Nefedov M."/>
            <person name="de Jong P.J."/>
            <person name="Renfree M.B."/>
            <person name="Mardis E.R."/>
            <person name="Wilson R.K."/>
        </authorList>
    </citation>
    <scope>NUCLEOTIDE SEQUENCE [LARGE SCALE GENOMIC DNA]</scope>
    <source>
        <strain evidence="30 31">Glennie</strain>
    </source>
</reference>
<dbReference type="PRINTS" id="PR00018">
    <property type="entry name" value="KRINGLE"/>
</dbReference>
<feature type="chain" id="PRO_5026065881" description="Coagulation factor XII" evidence="25">
    <location>
        <begin position="20"/>
        <end position="596"/>
    </location>
</feature>
<feature type="disulfide bond" evidence="23">
    <location>
        <begin position="42"/>
        <end position="68"/>
    </location>
</feature>
<dbReference type="SMART" id="SM00059">
    <property type="entry name" value="FN2"/>
    <property type="match status" value="1"/>
</dbReference>
<dbReference type="PROSITE" id="PS00023">
    <property type="entry name" value="FN2_1"/>
    <property type="match status" value="1"/>
</dbReference>
<keyword evidence="7 25" id="KW-0732">Signal</keyword>
<evidence type="ECO:0000256" key="1">
    <source>
        <dbReference type="ARBA" id="ARBA00004613"/>
    </source>
</evidence>
<evidence type="ECO:0000256" key="19">
    <source>
        <dbReference type="ARBA" id="ARBA00039367"/>
    </source>
</evidence>
<dbReference type="PRINTS" id="PR00013">
    <property type="entry name" value="FNTYPEII"/>
</dbReference>
<dbReference type="FunFam" id="2.40.10.10:FF:000098">
    <property type="entry name" value="Coagulation factor XII"/>
    <property type="match status" value="1"/>
</dbReference>
<evidence type="ECO:0000256" key="21">
    <source>
        <dbReference type="PROSITE-ProRule" id="PRU00076"/>
    </source>
</evidence>
<evidence type="ECO:0000313" key="30">
    <source>
        <dbReference type="Ensembl" id="ENSOANP00000046431.1"/>
    </source>
</evidence>
<dbReference type="PROSITE" id="PS01186">
    <property type="entry name" value="EGF_2"/>
    <property type="match status" value="1"/>
</dbReference>
<dbReference type="Pfam" id="PF21795">
    <property type="entry name" value="JAG1-like_EGF2"/>
    <property type="match status" value="1"/>
</dbReference>
<dbReference type="GeneTree" id="ENSGT00940000161657"/>
<dbReference type="FunFam" id="2.10.10.10:FF:000003">
    <property type="entry name" value="binder of sperm protein homolog 1"/>
    <property type="match status" value="1"/>
</dbReference>
<dbReference type="GO" id="GO:0016540">
    <property type="term" value="P:protein autoprocessing"/>
    <property type="evidence" value="ECO:0007669"/>
    <property type="project" value="Ensembl"/>
</dbReference>
<dbReference type="InterPro" id="IPR000742">
    <property type="entry name" value="EGF"/>
</dbReference>
<evidence type="ECO:0000256" key="11">
    <source>
        <dbReference type="ARBA" id="ARBA00023084"/>
    </source>
</evidence>
<organism evidence="30 31">
    <name type="scientific">Ornithorhynchus anatinus</name>
    <name type="common">Duckbill platypus</name>
    <dbReference type="NCBI Taxonomy" id="9258"/>
    <lineage>
        <taxon>Eukaryota</taxon>
        <taxon>Metazoa</taxon>
        <taxon>Chordata</taxon>
        <taxon>Craniata</taxon>
        <taxon>Vertebrata</taxon>
        <taxon>Euteleostomi</taxon>
        <taxon>Mammalia</taxon>
        <taxon>Monotremata</taxon>
        <taxon>Ornithorhynchidae</taxon>
        <taxon>Ornithorhynchus</taxon>
    </lineage>
</organism>
<dbReference type="Gene3D" id="2.10.25.10">
    <property type="entry name" value="Laminin"/>
    <property type="match status" value="2"/>
</dbReference>
<accession>A0A6I8P089</accession>
<evidence type="ECO:0000259" key="28">
    <source>
        <dbReference type="PROSITE" id="PS50240"/>
    </source>
</evidence>
<gene>
    <name evidence="30" type="primary">F12</name>
</gene>
<dbReference type="InterPro" id="IPR001314">
    <property type="entry name" value="Peptidase_S1A"/>
</dbReference>
<dbReference type="InterPro" id="IPR050127">
    <property type="entry name" value="Serine_Proteases_S1"/>
</dbReference>
<dbReference type="Proteomes" id="UP000002279">
    <property type="component" value="Chromosome X2"/>
</dbReference>
<proteinExistence type="predicted"/>
<dbReference type="GO" id="GO:0002542">
    <property type="term" value="P:Factor XII activation"/>
    <property type="evidence" value="ECO:0007669"/>
    <property type="project" value="Ensembl"/>
</dbReference>
<evidence type="ECO:0000259" key="27">
    <source>
        <dbReference type="PROSITE" id="PS50070"/>
    </source>
</evidence>
<dbReference type="SUPFAM" id="SSF57196">
    <property type="entry name" value="EGF/Laminin"/>
    <property type="match status" value="1"/>
</dbReference>
<comment type="subcellular location">
    <subcellularLocation>
        <location evidence="1">Secreted</location>
    </subcellularLocation>
</comment>
<evidence type="ECO:0000256" key="14">
    <source>
        <dbReference type="ARBA" id="ARBA00023180"/>
    </source>
</evidence>